<dbReference type="CDD" id="cd00018">
    <property type="entry name" value="AP2"/>
    <property type="match status" value="1"/>
</dbReference>
<evidence type="ECO:0000259" key="10">
    <source>
        <dbReference type="PROSITE" id="PS51032"/>
    </source>
</evidence>
<gene>
    <name evidence="11" type="ORF">CFOL_v3_32403</name>
</gene>
<dbReference type="SUPFAM" id="SSF54171">
    <property type="entry name" value="DNA-binding domain"/>
    <property type="match status" value="1"/>
</dbReference>
<dbReference type="GO" id="GO:0003700">
    <property type="term" value="F:DNA-binding transcription factor activity"/>
    <property type="evidence" value="ECO:0007669"/>
    <property type="project" value="InterPro"/>
</dbReference>
<keyword evidence="7" id="KW-0539">Nucleus</keyword>
<dbReference type="Gene3D" id="3.30.730.10">
    <property type="entry name" value="AP2/ERF domain"/>
    <property type="match status" value="1"/>
</dbReference>
<feature type="region of interest" description="Disordered" evidence="9">
    <location>
        <begin position="59"/>
        <end position="78"/>
    </location>
</feature>
<dbReference type="Proteomes" id="UP000187406">
    <property type="component" value="Unassembled WGS sequence"/>
</dbReference>
<evidence type="ECO:0000256" key="6">
    <source>
        <dbReference type="ARBA" id="ARBA00023163"/>
    </source>
</evidence>
<keyword evidence="12" id="KW-1185">Reference proteome</keyword>
<dbReference type="GO" id="GO:0045893">
    <property type="term" value="P:positive regulation of DNA-templated transcription"/>
    <property type="evidence" value="ECO:0007669"/>
    <property type="project" value="TreeGrafter"/>
</dbReference>
<dbReference type="InterPro" id="IPR036955">
    <property type="entry name" value="AP2/ERF_dom_sf"/>
</dbReference>
<accession>A0A1Q3D960</accession>
<dbReference type="GO" id="GO:0006950">
    <property type="term" value="P:response to stress"/>
    <property type="evidence" value="ECO:0007669"/>
    <property type="project" value="TreeGrafter"/>
</dbReference>
<proteinExistence type="inferred from homology"/>
<dbReference type="STRING" id="3775.A0A1Q3D960"/>
<evidence type="ECO:0000256" key="9">
    <source>
        <dbReference type="SAM" id="MobiDB-lite"/>
    </source>
</evidence>
<evidence type="ECO:0000313" key="11">
    <source>
        <dbReference type="EMBL" id="GAV88982.1"/>
    </source>
</evidence>
<evidence type="ECO:0000256" key="3">
    <source>
        <dbReference type="ARBA" id="ARBA00023016"/>
    </source>
</evidence>
<evidence type="ECO:0000256" key="4">
    <source>
        <dbReference type="ARBA" id="ARBA00023125"/>
    </source>
</evidence>
<reference evidence="12" key="1">
    <citation type="submission" date="2016-04" db="EMBL/GenBank/DDBJ databases">
        <title>Cephalotus genome sequencing.</title>
        <authorList>
            <person name="Fukushima K."/>
            <person name="Hasebe M."/>
            <person name="Fang X."/>
        </authorList>
    </citation>
    <scope>NUCLEOTIDE SEQUENCE [LARGE SCALE GENOMIC DNA]</scope>
    <source>
        <strain evidence="12">cv. St1</strain>
    </source>
</reference>
<keyword evidence="6" id="KW-0804">Transcription</keyword>
<dbReference type="PANTHER" id="PTHR31241">
    <property type="entry name" value="DEHYDRATION-RESPONSIVE ELEMENT-BINDING PROTEIN 2C"/>
    <property type="match status" value="1"/>
</dbReference>
<evidence type="ECO:0000313" key="12">
    <source>
        <dbReference type="Proteomes" id="UP000187406"/>
    </source>
</evidence>
<evidence type="ECO:0000256" key="1">
    <source>
        <dbReference type="ARBA" id="ARBA00004123"/>
    </source>
</evidence>
<comment type="caution">
    <text evidence="11">The sequence shown here is derived from an EMBL/GenBank/DDBJ whole genome shotgun (WGS) entry which is preliminary data.</text>
</comment>
<dbReference type="FunCoup" id="A0A1Q3D960">
    <property type="interactions" value="20"/>
</dbReference>
<evidence type="ECO:0000256" key="5">
    <source>
        <dbReference type="ARBA" id="ARBA00023159"/>
    </source>
</evidence>
<feature type="domain" description="AP2/ERF" evidence="10">
    <location>
        <begin position="79"/>
        <end position="136"/>
    </location>
</feature>
<dbReference type="PROSITE" id="PS51032">
    <property type="entry name" value="AP2_ERF"/>
    <property type="match status" value="1"/>
</dbReference>
<dbReference type="PANTHER" id="PTHR31241:SF62">
    <property type="entry name" value="DEHYDRATION-RESPONSIVE ELEMENT-BINDING PROTEIN 2D"/>
    <property type="match status" value="1"/>
</dbReference>
<keyword evidence="3" id="KW-0346">Stress response</keyword>
<organism evidence="11 12">
    <name type="scientific">Cephalotus follicularis</name>
    <name type="common">Albany pitcher plant</name>
    <dbReference type="NCBI Taxonomy" id="3775"/>
    <lineage>
        <taxon>Eukaryota</taxon>
        <taxon>Viridiplantae</taxon>
        <taxon>Streptophyta</taxon>
        <taxon>Embryophyta</taxon>
        <taxon>Tracheophyta</taxon>
        <taxon>Spermatophyta</taxon>
        <taxon>Magnoliopsida</taxon>
        <taxon>eudicotyledons</taxon>
        <taxon>Gunneridae</taxon>
        <taxon>Pentapetalae</taxon>
        <taxon>rosids</taxon>
        <taxon>fabids</taxon>
        <taxon>Oxalidales</taxon>
        <taxon>Cephalotaceae</taxon>
        <taxon>Cephalotus</taxon>
    </lineage>
</organism>
<dbReference type="EMBL" id="BDDD01005183">
    <property type="protein sequence ID" value="GAV88982.1"/>
    <property type="molecule type" value="Genomic_DNA"/>
</dbReference>
<dbReference type="GO" id="GO:0000976">
    <property type="term" value="F:transcription cis-regulatory region binding"/>
    <property type="evidence" value="ECO:0007669"/>
    <property type="project" value="TreeGrafter"/>
</dbReference>
<evidence type="ECO:0000256" key="8">
    <source>
        <dbReference type="ARBA" id="ARBA00024343"/>
    </source>
</evidence>
<comment type="similarity">
    <text evidence="8">Belongs to the AP2/ERF transcription factor family. ERF subfamily.</text>
</comment>
<keyword evidence="5" id="KW-0010">Activator</keyword>
<sequence length="360" mass="39499">MRERSMRVSMSCSTPQNIDKKRKRRDGVCVSERLKYWTDVRTHLVSCSEVDKTTVRAPAKGSKKGCMKGKGGPENSQCDYRGVRQRTWGKWVAEIREPNRGPRLWLGTFPTASEAALAYDEAARTMYGPLARLNFPNIMNYSSILGGSSSSIATGSCSSSVTTLAGSDSTTTSSHSEVCAAENFRVQPDRSNVDTCPNAVNEASSRVKAQELEMESDFILGLKDERDMGNDNETKPEAKGQPLDICDYGWIHGDGEAGNECLQSFSRDEVFDVDELLGLLDNPICPRLEQGFDYAAGGQSDLSYQFQNPDAKLLGSLPHMEQMSYGADCRLGFMKSGGQEGNNGGFDEQAFFLGFPDLGF</sequence>
<dbReference type="GO" id="GO:0005634">
    <property type="term" value="C:nucleus"/>
    <property type="evidence" value="ECO:0007669"/>
    <property type="project" value="UniProtKB-SubCell"/>
</dbReference>
<dbReference type="InterPro" id="IPR001471">
    <property type="entry name" value="AP2/ERF_dom"/>
</dbReference>
<keyword evidence="2" id="KW-0805">Transcription regulation</keyword>
<evidence type="ECO:0000256" key="7">
    <source>
        <dbReference type="ARBA" id="ARBA00023242"/>
    </source>
</evidence>
<dbReference type="FunFam" id="3.30.730.10:FF:000001">
    <property type="entry name" value="Ethylene-responsive transcription factor 2"/>
    <property type="match status" value="1"/>
</dbReference>
<comment type="subcellular location">
    <subcellularLocation>
        <location evidence="1">Nucleus</location>
    </subcellularLocation>
</comment>
<protein>
    <submittedName>
        <fullName evidence="11">AP2 domain-containing protein</fullName>
    </submittedName>
</protein>
<keyword evidence="4" id="KW-0238">DNA-binding</keyword>
<dbReference type="InterPro" id="IPR016177">
    <property type="entry name" value="DNA-bd_dom_sf"/>
</dbReference>
<dbReference type="SMART" id="SM00380">
    <property type="entry name" value="AP2"/>
    <property type="match status" value="1"/>
</dbReference>
<dbReference type="InParanoid" id="A0A1Q3D960"/>
<dbReference type="Pfam" id="PF00847">
    <property type="entry name" value="AP2"/>
    <property type="match status" value="1"/>
</dbReference>
<dbReference type="OrthoDB" id="550883at2759"/>
<name>A0A1Q3D960_CEPFO</name>
<evidence type="ECO:0000256" key="2">
    <source>
        <dbReference type="ARBA" id="ARBA00023015"/>
    </source>
</evidence>
<dbReference type="AlphaFoldDB" id="A0A1Q3D960"/>
<dbReference type="PRINTS" id="PR00367">
    <property type="entry name" value="ETHRSPELEMNT"/>
</dbReference>